<dbReference type="GO" id="GO:0005739">
    <property type="term" value="C:mitochondrion"/>
    <property type="evidence" value="ECO:0007669"/>
    <property type="project" value="UniProtKB-SubCell"/>
</dbReference>
<organism evidence="3 4">
    <name type="scientific">Bombus terrestris</name>
    <name type="common">Buff-tailed bumblebee</name>
    <name type="synonym">Apis terrestris</name>
    <dbReference type="NCBI Taxonomy" id="30195"/>
    <lineage>
        <taxon>Eukaryota</taxon>
        <taxon>Metazoa</taxon>
        <taxon>Ecdysozoa</taxon>
        <taxon>Arthropoda</taxon>
        <taxon>Hexapoda</taxon>
        <taxon>Insecta</taxon>
        <taxon>Pterygota</taxon>
        <taxon>Neoptera</taxon>
        <taxon>Endopterygota</taxon>
        <taxon>Hymenoptera</taxon>
        <taxon>Apocrita</taxon>
        <taxon>Aculeata</taxon>
        <taxon>Apoidea</taxon>
        <taxon>Anthophila</taxon>
        <taxon>Apidae</taxon>
        <taxon>Bombus</taxon>
        <taxon>Bombus</taxon>
    </lineage>
</organism>
<dbReference type="InterPro" id="IPR034913">
    <property type="entry name" value="mS27/PTCD2"/>
</dbReference>
<proteinExistence type="predicted"/>
<keyword evidence="2" id="KW-0175">Coiled coil</keyword>
<sequence>MLKVLSKFWEIYKIVYNGSGRKLYHEFYKTVVQKRSFLSEAYRCDNAWKARLQFPLLQKYKPEDLFITLDNKFFVDGKVSAIDIDIFANTIQSKDQVEELLSIIQKLRKSAETTNTLDSTHHAVIRYLFDNDLTEQLMNVLHDRLKYGIFPDYVCYNMLMDAYIKKEDYASAVKVAVLPMLQEDTDNLITNALSIYACHKYLEHTDTWQKPSEPIEDTKEEIKIRVNYLRNPFFDDHFDLTDPIDLIGKTLAFQGKFMNNTLGRTCQLRGLILYKKYQDASKSIKQWLNEVEGDIVYNEVFDLIENDKEKVHKEKATNEFEQLMLEVNTLKEKNLCKDNLIEALENNVKSAVERQHNIDINDQLQKYTEWEKKRQLILDKQIEEINRQAKLLEINKLKEEMKKQERFLTFFENEEEIELQIEEMEAKEKENMEKLLSKHGAQRKLKKLEGEKEYIPPML</sequence>
<dbReference type="Pfam" id="PF10037">
    <property type="entry name" value="MRP-S27"/>
    <property type="match status" value="1"/>
</dbReference>
<dbReference type="InterPro" id="IPR019266">
    <property type="entry name" value="Ribosomal_mS27"/>
</dbReference>
<feature type="coiled-coil region" evidence="2">
    <location>
        <begin position="313"/>
        <end position="347"/>
    </location>
</feature>
<dbReference type="AlphaFoldDB" id="A0A9B2JQG1"/>
<accession>A0A9B2JQG1</accession>
<dbReference type="GO" id="GO:0005840">
    <property type="term" value="C:ribosome"/>
    <property type="evidence" value="ECO:0007669"/>
    <property type="project" value="UniProtKB-KW"/>
</dbReference>
<feature type="coiled-coil region" evidence="2">
    <location>
        <begin position="380"/>
        <end position="434"/>
    </location>
</feature>
<keyword evidence="4" id="KW-0687">Ribonucleoprotein</keyword>
<dbReference type="Proteomes" id="UP000835206">
    <property type="component" value="Chromosome 8"/>
</dbReference>
<protein>
    <submittedName>
        <fullName evidence="4">28S ribosomal protein S27, mitochondrial</fullName>
    </submittedName>
</protein>
<dbReference type="PANTHER" id="PTHR21393">
    <property type="entry name" value="MITOCHONDRIAL 28S RIBOSOMAL PROTEIN S27"/>
    <property type="match status" value="1"/>
</dbReference>
<dbReference type="OrthoDB" id="19830at2759"/>
<evidence type="ECO:0000313" key="4">
    <source>
        <dbReference type="RefSeq" id="XP_012173981.2"/>
    </source>
</evidence>
<reference evidence="4" key="1">
    <citation type="submission" date="2025-08" db="UniProtKB">
        <authorList>
            <consortium name="RefSeq"/>
        </authorList>
    </citation>
    <scope>IDENTIFICATION</scope>
</reference>
<dbReference type="Gene3D" id="1.25.40.10">
    <property type="entry name" value="Tetratricopeptide repeat domain"/>
    <property type="match status" value="1"/>
</dbReference>
<evidence type="ECO:0000313" key="3">
    <source>
        <dbReference type="Proteomes" id="UP000835206"/>
    </source>
</evidence>
<evidence type="ECO:0000256" key="1">
    <source>
        <dbReference type="ARBA" id="ARBA00004173"/>
    </source>
</evidence>
<keyword evidence="4" id="KW-0689">Ribosomal protein</keyword>
<name>A0A9B2JQG1_BOMTE</name>
<keyword evidence="3" id="KW-1185">Reference proteome</keyword>
<comment type="subcellular location">
    <subcellularLocation>
        <location evidence="1">Mitochondrion</location>
    </subcellularLocation>
</comment>
<gene>
    <name evidence="4" type="primary">LOC100645699</name>
</gene>
<dbReference type="PANTHER" id="PTHR21393:SF0">
    <property type="entry name" value="SMALL RIBOSOMAL SUBUNIT PROTEIN MS27"/>
    <property type="match status" value="1"/>
</dbReference>
<dbReference type="GeneID" id="100645699"/>
<dbReference type="KEGG" id="bter:100645699"/>
<dbReference type="RefSeq" id="XP_012173981.2">
    <property type="nucleotide sequence ID" value="XM_012318591.2"/>
</dbReference>
<dbReference type="InterPro" id="IPR011990">
    <property type="entry name" value="TPR-like_helical_dom_sf"/>
</dbReference>
<evidence type="ECO:0000256" key="2">
    <source>
        <dbReference type="SAM" id="Coils"/>
    </source>
</evidence>